<feature type="compositionally biased region" description="Basic residues" evidence="4">
    <location>
        <begin position="148"/>
        <end position="163"/>
    </location>
</feature>
<dbReference type="GO" id="GO:0071013">
    <property type="term" value="C:catalytic step 2 spliceosome"/>
    <property type="evidence" value="ECO:0007669"/>
    <property type="project" value="TreeGrafter"/>
</dbReference>
<evidence type="ECO:0000256" key="1">
    <source>
        <dbReference type="ARBA" id="ARBA00004123"/>
    </source>
</evidence>
<reference evidence="5 6" key="1">
    <citation type="journal article" date="2007" name="Nature">
        <title>Evolution of genes and genomes on the Drosophila phylogeny.</title>
        <authorList>
            <consortium name="Drosophila 12 Genomes Consortium"/>
            <person name="Clark A.G."/>
            <person name="Eisen M.B."/>
            <person name="Smith D.R."/>
            <person name="Bergman C.M."/>
            <person name="Oliver B."/>
            <person name="Markow T.A."/>
            <person name="Kaufman T.C."/>
            <person name="Kellis M."/>
            <person name="Gelbart W."/>
            <person name="Iyer V.N."/>
            <person name="Pollard D.A."/>
            <person name="Sackton T.B."/>
            <person name="Larracuente A.M."/>
            <person name="Singh N.D."/>
            <person name="Abad J.P."/>
            <person name="Abt D.N."/>
            <person name="Adryan B."/>
            <person name="Aguade M."/>
            <person name="Akashi H."/>
            <person name="Anderson W.W."/>
            <person name="Aquadro C.F."/>
            <person name="Ardell D.H."/>
            <person name="Arguello R."/>
            <person name="Artieri C.G."/>
            <person name="Barbash D.A."/>
            <person name="Barker D."/>
            <person name="Barsanti P."/>
            <person name="Batterham P."/>
            <person name="Batzoglou S."/>
            <person name="Begun D."/>
            <person name="Bhutkar A."/>
            <person name="Blanco E."/>
            <person name="Bosak S.A."/>
            <person name="Bradley R.K."/>
            <person name="Brand A.D."/>
            <person name="Brent M.R."/>
            <person name="Brooks A.N."/>
            <person name="Brown R.H."/>
            <person name="Butlin R.K."/>
            <person name="Caggese C."/>
            <person name="Calvi B.R."/>
            <person name="Bernardo de Carvalho A."/>
            <person name="Caspi A."/>
            <person name="Castrezana S."/>
            <person name="Celniker S.E."/>
            <person name="Chang J.L."/>
            <person name="Chapple C."/>
            <person name="Chatterji S."/>
            <person name="Chinwalla A."/>
            <person name="Civetta A."/>
            <person name="Clifton S.W."/>
            <person name="Comeron J.M."/>
            <person name="Costello J.C."/>
            <person name="Coyne J.A."/>
            <person name="Daub J."/>
            <person name="David R.G."/>
            <person name="Delcher A.L."/>
            <person name="Delehaunty K."/>
            <person name="Do C.B."/>
            <person name="Ebling H."/>
            <person name="Edwards K."/>
            <person name="Eickbush T."/>
            <person name="Evans J.D."/>
            <person name="Filipski A."/>
            <person name="Findeiss S."/>
            <person name="Freyhult E."/>
            <person name="Fulton L."/>
            <person name="Fulton R."/>
            <person name="Garcia A.C."/>
            <person name="Gardiner A."/>
            <person name="Garfield D.A."/>
            <person name="Garvin B.E."/>
            <person name="Gibson G."/>
            <person name="Gilbert D."/>
            <person name="Gnerre S."/>
            <person name="Godfrey J."/>
            <person name="Good R."/>
            <person name="Gotea V."/>
            <person name="Gravely B."/>
            <person name="Greenberg A.J."/>
            <person name="Griffiths-Jones S."/>
            <person name="Gross S."/>
            <person name="Guigo R."/>
            <person name="Gustafson E.A."/>
            <person name="Haerty W."/>
            <person name="Hahn M.W."/>
            <person name="Halligan D.L."/>
            <person name="Halpern A.L."/>
            <person name="Halter G.M."/>
            <person name="Han M.V."/>
            <person name="Heger A."/>
            <person name="Hillier L."/>
            <person name="Hinrichs A.S."/>
            <person name="Holmes I."/>
            <person name="Hoskins R.A."/>
            <person name="Hubisz M.J."/>
            <person name="Hultmark D."/>
            <person name="Huntley M.A."/>
            <person name="Jaffe D.B."/>
            <person name="Jagadeeshan S."/>
            <person name="Jeck W.R."/>
            <person name="Johnson J."/>
            <person name="Jones C.D."/>
            <person name="Jordan W.C."/>
            <person name="Karpen G.H."/>
            <person name="Kataoka E."/>
            <person name="Keightley P.D."/>
            <person name="Kheradpour P."/>
            <person name="Kirkness E.F."/>
            <person name="Koerich L.B."/>
            <person name="Kristiansen K."/>
            <person name="Kudrna D."/>
            <person name="Kulathinal R.J."/>
            <person name="Kumar S."/>
            <person name="Kwok R."/>
            <person name="Lander E."/>
            <person name="Langley C.H."/>
            <person name="Lapoint R."/>
            <person name="Lazzaro B.P."/>
            <person name="Lee S.J."/>
            <person name="Levesque L."/>
            <person name="Li R."/>
            <person name="Lin C.F."/>
            <person name="Lin M.F."/>
            <person name="Lindblad-Toh K."/>
            <person name="Llopart A."/>
            <person name="Long M."/>
            <person name="Low L."/>
            <person name="Lozovsky E."/>
            <person name="Lu J."/>
            <person name="Luo M."/>
            <person name="Machado C.A."/>
            <person name="Makalowski W."/>
            <person name="Marzo M."/>
            <person name="Matsuda M."/>
            <person name="Matzkin L."/>
            <person name="McAllister B."/>
            <person name="McBride C.S."/>
            <person name="McKernan B."/>
            <person name="McKernan K."/>
            <person name="Mendez-Lago M."/>
            <person name="Minx P."/>
            <person name="Mollenhauer M.U."/>
            <person name="Montooth K."/>
            <person name="Mount S.M."/>
            <person name="Mu X."/>
            <person name="Myers E."/>
            <person name="Negre B."/>
            <person name="Newfeld S."/>
            <person name="Nielsen R."/>
            <person name="Noor M.A."/>
            <person name="O'Grady P."/>
            <person name="Pachter L."/>
            <person name="Papaceit M."/>
            <person name="Parisi M.J."/>
            <person name="Parisi M."/>
            <person name="Parts L."/>
            <person name="Pedersen J.S."/>
            <person name="Pesole G."/>
            <person name="Phillippy A.M."/>
            <person name="Ponting C.P."/>
            <person name="Pop M."/>
            <person name="Porcelli D."/>
            <person name="Powell J.R."/>
            <person name="Prohaska S."/>
            <person name="Pruitt K."/>
            <person name="Puig M."/>
            <person name="Quesneville H."/>
            <person name="Ram K.R."/>
            <person name="Rand D."/>
            <person name="Rasmussen M.D."/>
            <person name="Reed L.K."/>
            <person name="Reenan R."/>
            <person name="Reily A."/>
            <person name="Remington K.A."/>
            <person name="Rieger T.T."/>
            <person name="Ritchie M.G."/>
            <person name="Robin C."/>
            <person name="Rogers Y.H."/>
            <person name="Rohde C."/>
            <person name="Rozas J."/>
            <person name="Rubenfield M.J."/>
            <person name="Ruiz A."/>
            <person name="Russo S."/>
            <person name="Salzberg S.L."/>
            <person name="Sanchez-Gracia A."/>
            <person name="Saranga D.J."/>
            <person name="Sato H."/>
            <person name="Schaeffer S.W."/>
            <person name="Schatz M.C."/>
            <person name="Schlenke T."/>
            <person name="Schwartz R."/>
            <person name="Segarra C."/>
            <person name="Singh R.S."/>
            <person name="Sirot L."/>
            <person name="Sirota M."/>
            <person name="Sisneros N.B."/>
            <person name="Smith C.D."/>
            <person name="Smith T.F."/>
            <person name="Spieth J."/>
            <person name="Stage D.E."/>
            <person name="Stark A."/>
            <person name="Stephan W."/>
            <person name="Strausberg R.L."/>
            <person name="Strempel S."/>
            <person name="Sturgill D."/>
            <person name="Sutton G."/>
            <person name="Sutton G.G."/>
            <person name="Tao W."/>
            <person name="Teichmann S."/>
            <person name="Tobari Y.N."/>
            <person name="Tomimura Y."/>
            <person name="Tsolas J.M."/>
            <person name="Valente V.L."/>
            <person name="Venter E."/>
            <person name="Venter J.C."/>
            <person name="Vicario S."/>
            <person name="Vieira F.G."/>
            <person name="Vilella A.J."/>
            <person name="Villasante A."/>
            <person name="Walenz B."/>
            <person name="Wang J."/>
            <person name="Wasserman M."/>
            <person name="Watts T."/>
            <person name="Wilson D."/>
            <person name="Wilson R.K."/>
            <person name="Wing R.A."/>
            <person name="Wolfner M.F."/>
            <person name="Wong A."/>
            <person name="Wong G.K."/>
            <person name="Wu C.I."/>
            <person name="Wu G."/>
            <person name="Yamamoto D."/>
            <person name="Yang H.P."/>
            <person name="Yang S.P."/>
            <person name="Yorke J.A."/>
            <person name="Yoshida K."/>
            <person name="Zdobnov E."/>
            <person name="Zhang P."/>
            <person name="Zhang Y."/>
            <person name="Zimin A.V."/>
            <person name="Baldwin J."/>
            <person name="Abdouelleil A."/>
            <person name="Abdulkadir J."/>
            <person name="Abebe A."/>
            <person name="Abera B."/>
            <person name="Abreu J."/>
            <person name="Acer S.C."/>
            <person name="Aftuck L."/>
            <person name="Alexander A."/>
            <person name="An P."/>
            <person name="Anderson E."/>
            <person name="Anderson S."/>
            <person name="Arachi H."/>
            <person name="Azer M."/>
            <person name="Bachantsang P."/>
            <person name="Barry A."/>
            <person name="Bayul T."/>
            <person name="Berlin A."/>
            <person name="Bessette D."/>
            <person name="Bloom T."/>
            <person name="Blye J."/>
            <person name="Boguslavskiy L."/>
            <person name="Bonnet C."/>
            <person name="Boukhgalter B."/>
            <person name="Bourzgui I."/>
            <person name="Brown A."/>
            <person name="Cahill P."/>
            <person name="Channer S."/>
            <person name="Cheshatsang Y."/>
            <person name="Chuda L."/>
            <person name="Citroen M."/>
            <person name="Collymore A."/>
            <person name="Cooke P."/>
            <person name="Costello M."/>
            <person name="D'Aco K."/>
            <person name="Daza R."/>
            <person name="De Haan G."/>
            <person name="DeGray S."/>
            <person name="DeMaso C."/>
            <person name="Dhargay N."/>
            <person name="Dooley K."/>
            <person name="Dooley E."/>
            <person name="Doricent M."/>
            <person name="Dorje P."/>
            <person name="Dorjee K."/>
            <person name="Dupes A."/>
            <person name="Elong R."/>
            <person name="Falk J."/>
            <person name="Farina A."/>
            <person name="Faro S."/>
            <person name="Ferguson D."/>
            <person name="Fisher S."/>
            <person name="Foley C.D."/>
            <person name="Franke A."/>
            <person name="Friedrich D."/>
            <person name="Gadbois L."/>
            <person name="Gearin G."/>
            <person name="Gearin C.R."/>
            <person name="Giannoukos G."/>
            <person name="Goode T."/>
            <person name="Graham J."/>
            <person name="Grandbois E."/>
            <person name="Grewal S."/>
            <person name="Gyaltsen K."/>
            <person name="Hafez N."/>
            <person name="Hagos B."/>
            <person name="Hall J."/>
            <person name="Henson C."/>
            <person name="Hollinger A."/>
            <person name="Honan T."/>
            <person name="Huard M.D."/>
            <person name="Hughes L."/>
            <person name="Hurhula B."/>
            <person name="Husby M.E."/>
            <person name="Kamat A."/>
            <person name="Kanga B."/>
            <person name="Kashin S."/>
            <person name="Khazanovich D."/>
            <person name="Kisner P."/>
            <person name="Lance K."/>
            <person name="Lara M."/>
            <person name="Lee W."/>
            <person name="Lennon N."/>
            <person name="Letendre F."/>
            <person name="LeVine R."/>
            <person name="Lipovsky A."/>
            <person name="Liu X."/>
            <person name="Liu J."/>
            <person name="Liu S."/>
            <person name="Lokyitsang T."/>
            <person name="Lokyitsang Y."/>
            <person name="Lubonja R."/>
            <person name="Lui A."/>
            <person name="MacDonald P."/>
            <person name="Magnisalis V."/>
            <person name="Maru K."/>
            <person name="Matthews C."/>
            <person name="McCusker W."/>
            <person name="McDonough S."/>
            <person name="Mehta T."/>
            <person name="Meldrim J."/>
            <person name="Meneus L."/>
            <person name="Mihai O."/>
            <person name="Mihalev A."/>
            <person name="Mihova T."/>
            <person name="Mittelman R."/>
            <person name="Mlenga V."/>
            <person name="Montmayeur A."/>
            <person name="Mulrain L."/>
            <person name="Navidi A."/>
            <person name="Naylor J."/>
            <person name="Negash T."/>
            <person name="Nguyen T."/>
            <person name="Nguyen N."/>
            <person name="Nicol R."/>
            <person name="Norbu C."/>
            <person name="Norbu N."/>
            <person name="Novod N."/>
            <person name="O'Neill B."/>
            <person name="Osman S."/>
            <person name="Markiewicz E."/>
            <person name="Oyono O.L."/>
            <person name="Patti C."/>
            <person name="Phunkhang P."/>
            <person name="Pierre F."/>
            <person name="Priest M."/>
            <person name="Raghuraman S."/>
            <person name="Rege F."/>
            <person name="Reyes R."/>
            <person name="Rise C."/>
            <person name="Rogov P."/>
            <person name="Ross K."/>
            <person name="Ryan E."/>
            <person name="Settipalli S."/>
            <person name="Shea T."/>
            <person name="Sherpa N."/>
            <person name="Shi L."/>
            <person name="Shih D."/>
            <person name="Sparrow T."/>
            <person name="Spaulding J."/>
            <person name="Stalker J."/>
            <person name="Stange-Thomann N."/>
            <person name="Stavropoulos S."/>
            <person name="Stone C."/>
            <person name="Strader C."/>
            <person name="Tesfaye S."/>
            <person name="Thomson T."/>
            <person name="Thoulutsang Y."/>
            <person name="Thoulutsang D."/>
            <person name="Topham K."/>
            <person name="Topping I."/>
            <person name="Tsamla T."/>
            <person name="Vassiliev H."/>
            <person name="Vo A."/>
            <person name="Wangchuk T."/>
            <person name="Wangdi T."/>
            <person name="Weiand M."/>
            <person name="Wilkinson J."/>
            <person name="Wilson A."/>
            <person name="Yadav S."/>
            <person name="Young G."/>
            <person name="Yu Q."/>
            <person name="Zembek L."/>
            <person name="Zhong D."/>
            <person name="Zimmer A."/>
            <person name="Zwirko Z."/>
            <person name="Jaffe D.B."/>
            <person name="Alvarez P."/>
            <person name="Brockman W."/>
            <person name="Butler J."/>
            <person name="Chin C."/>
            <person name="Gnerre S."/>
            <person name="Grabherr M."/>
            <person name="Kleber M."/>
            <person name="Mauceli E."/>
            <person name="MacCallum I."/>
        </authorList>
    </citation>
    <scope>NUCLEOTIDE SEQUENCE [LARGE SCALE GENOMIC DNA]</scope>
    <source>
        <strain evidence="6">Tucson 15287-2541.00</strain>
    </source>
</reference>
<dbReference type="Proteomes" id="UP000001070">
    <property type="component" value="Unassembled WGS sequence"/>
</dbReference>
<dbReference type="GO" id="GO:1902369">
    <property type="term" value="P:negative regulation of RNA catabolic process"/>
    <property type="evidence" value="ECO:0007669"/>
    <property type="project" value="TreeGrafter"/>
</dbReference>
<dbReference type="InterPro" id="IPR013633">
    <property type="entry name" value="NRDE-2"/>
</dbReference>
<dbReference type="AlphaFoldDB" id="B4JX86"/>
<gene>
    <name evidence="5" type="primary">Dgri\GH17615</name>
    <name evidence="5" type="ORF">Dgri_GH17615</name>
</gene>
<dbReference type="EMBL" id="CH916376">
    <property type="protein sequence ID" value="EDV95362.1"/>
    <property type="molecule type" value="Genomic_DNA"/>
</dbReference>
<dbReference type="PhylomeDB" id="B4JX86"/>
<keyword evidence="3" id="KW-0539">Nucleus</keyword>
<evidence type="ECO:0000256" key="2">
    <source>
        <dbReference type="ARBA" id="ARBA00009265"/>
    </source>
</evidence>
<dbReference type="eggNOG" id="KOG1972">
    <property type="taxonomic scope" value="Eukaryota"/>
</dbReference>
<feature type="region of interest" description="Disordered" evidence="4">
    <location>
        <begin position="1"/>
        <end position="99"/>
    </location>
</feature>
<feature type="compositionally biased region" description="Low complexity" evidence="4">
    <location>
        <begin position="75"/>
        <end position="97"/>
    </location>
</feature>
<dbReference type="Pfam" id="PF08424">
    <property type="entry name" value="NRDE-2"/>
    <property type="match status" value="1"/>
</dbReference>
<dbReference type="OMA" id="RRNSLYW"/>
<dbReference type="InParanoid" id="B4JX86"/>
<evidence type="ECO:0000313" key="5">
    <source>
        <dbReference type="EMBL" id="EDV95362.1"/>
    </source>
</evidence>
<dbReference type="PANTHER" id="PTHR13471:SF0">
    <property type="entry name" value="NUCLEAR EXOSOME REGULATOR NRDE2"/>
    <property type="match status" value="1"/>
</dbReference>
<dbReference type="FunCoup" id="B4JX86">
    <property type="interactions" value="1058"/>
</dbReference>
<dbReference type="GO" id="GO:0031048">
    <property type="term" value="P:regulatory ncRNA-mediated heterochromatin formation"/>
    <property type="evidence" value="ECO:0007669"/>
    <property type="project" value="TreeGrafter"/>
</dbReference>
<dbReference type="OrthoDB" id="297219at2759"/>
<accession>B4JX86</accession>
<dbReference type="PANTHER" id="PTHR13471">
    <property type="entry name" value="TETRATRICOPEPTIDE-LIKE HELICAL"/>
    <property type="match status" value="1"/>
</dbReference>
<dbReference type="KEGG" id="dgr:6569228"/>
<organism evidence="6">
    <name type="scientific">Drosophila grimshawi</name>
    <name type="common">Hawaiian fruit fly</name>
    <name type="synonym">Idiomyia grimshawi</name>
    <dbReference type="NCBI Taxonomy" id="7222"/>
    <lineage>
        <taxon>Eukaryota</taxon>
        <taxon>Metazoa</taxon>
        <taxon>Ecdysozoa</taxon>
        <taxon>Arthropoda</taxon>
        <taxon>Hexapoda</taxon>
        <taxon>Insecta</taxon>
        <taxon>Pterygota</taxon>
        <taxon>Neoptera</taxon>
        <taxon>Endopterygota</taxon>
        <taxon>Diptera</taxon>
        <taxon>Brachycera</taxon>
        <taxon>Muscomorpha</taxon>
        <taxon>Ephydroidea</taxon>
        <taxon>Drosophilidae</taxon>
        <taxon>Drosophila</taxon>
        <taxon>Hawaiian Drosophila</taxon>
    </lineage>
</organism>
<comment type="similarity">
    <text evidence="2">Belongs to the NRDE2 family.</text>
</comment>
<name>B4JX86_DROGR</name>
<evidence type="ECO:0000313" key="6">
    <source>
        <dbReference type="Proteomes" id="UP000001070"/>
    </source>
</evidence>
<dbReference type="HOGENOM" id="CLU_007550_2_0_1"/>
<keyword evidence="6" id="KW-1185">Reference proteome</keyword>
<sequence>MSLFPAYGADGKNSKANVVNATEQQQQQEQQLSGAAGASFEAKSAKWQSNPSFELPNEVAVTVTDAKPDSESDSKSVSQSDSESESASSKAGSEGCSANKRPLEFASNVEFYVDKSSNKVHLEWQTLPRLSRPRYKIQMRRLADAQRPRHHSQPHKKRKRHASKLLSQKSQAIAKPSAIESITASSSRMERIRELKIAIGSEPQQLDSWLELHRLLGENVSKSNRLAVAEQQLHQLETALDHHHPGNERLLQLYVETTSATYPDSQVATKIEELLRRTPYEYTLWTALIMSTQGTMARCNVPDVLQLYEQCMRRMHLGPKDQGQQTDELMLKLYHNCVLFLRQSANLEQMFALLRLALELNFPRTDFVCFAASVQDEQPLLDYEELVLRSGMPMPEIWTRIERLRQAYQFLPYPQQQQEHHEHEQEQLDPQRCVYSSDVCHYIYPLKERANTLHLLLLTVQLTKLPLVRSNSLADRLAARISQIGDSDAIEMLLGSLGDRLSYALPPERDGVYWSAVLELSRQLCVSPSYMPHTIGFELYQRCVAQLLLQCSNAFDDDDDNEPKRRIFIVLSFRFRRLCLRLLQLCGKQTDRYVASTRKAMRQLLIHQSNRCVTRFFTELAMFDFEALADKTSALQTLQRLIKGDQDADADADTDLTMDVDRLHALLICTEMMIGQQRGSEALQLLNSSLPHGRQLLDDALRAEPETETDRAMPLEDYFVPDRLLLLLRLHCLQLHLDAQTMAAEQLLEQLLQQPRFALETSSDSSTSNSSYCCHRREQLRELQLLLLQLAGKAASQRLVGFLEESLVEFPRNLALLQRWSSLASLPWYKLRMRLMHTRAGILSLLHLVLAARCRCVEQQQQQQQQPDLDEHLHSRAHLQQLLQNRLLSIFETLLPTNPHRTQLEAEQYAILRRNSLYWRLYLRTLSTEQTSFERSKRCLLMALDECPWDKALYMDGVTYVPQELANLQDVMMEKQLRIYAIPEELNVLRDA</sequence>
<comment type="subcellular location">
    <subcellularLocation>
        <location evidence="1">Nucleus</location>
    </subcellularLocation>
</comment>
<evidence type="ECO:0000256" key="3">
    <source>
        <dbReference type="ARBA" id="ARBA00023242"/>
    </source>
</evidence>
<dbReference type="STRING" id="7222.B4JX86"/>
<evidence type="ECO:0000256" key="4">
    <source>
        <dbReference type="SAM" id="MobiDB-lite"/>
    </source>
</evidence>
<protein>
    <submittedName>
        <fullName evidence="5">GH17615</fullName>
    </submittedName>
</protein>
<feature type="region of interest" description="Disordered" evidence="4">
    <location>
        <begin position="142"/>
        <end position="170"/>
    </location>
</feature>
<proteinExistence type="inferred from homology"/>